<feature type="region of interest" description="Disordered" evidence="1">
    <location>
        <begin position="247"/>
        <end position="369"/>
    </location>
</feature>
<feature type="compositionally biased region" description="Basic and acidic residues" evidence="1">
    <location>
        <begin position="250"/>
        <end position="261"/>
    </location>
</feature>
<feature type="compositionally biased region" description="Basic and acidic residues" evidence="1">
    <location>
        <begin position="492"/>
        <end position="506"/>
    </location>
</feature>
<name>A0AAE0WQ81_9PEZI</name>
<reference evidence="3" key="1">
    <citation type="submission" date="2023-07" db="EMBL/GenBank/DDBJ databases">
        <title>Black Yeasts Isolated from many extreme environments.</title>
        <authorList>
            <person name="Coleine C."/>
            <person name="Stajich J.E."/>
            <person name="Selbmann L."/>
        </authorList>
    </citation>
    <scope>NUCLEOTIDE SEQUENCE</scope>
    <source>
        <strain evidence="3">CCFEE 5485</strain>
    </source>
</reference>
<evidence type="ECO:0000256" key="1">
    <source>
        <dbReference type="SAM" id="MobiDB-lite"/>
    </source>
</evidence>
<evidence type="ECO:0000313" key="4">
    <source>
        <dbReference type="Proteomes" id="UP001274830"/>
    </source>
</evidence>
<feature type="domain" description="PWWP" evidence="2">
    <location>
        <begin position="111"/>
        <end position="194"/>
    </location>
</feature>
<gene>
    <name evidence="3" type="ORF">LTR78_004485</name>
</gene>
<dbReference type="InterPro" id="IPR000313">
    <property type="entry name" value="PWWP_dom"/>
</dbReference>
<evidence type="ECO:0000259" key="2">
    <source>
        <dbReference type="PROSITE" id="PS50812"/>
    </source>
</evidence>
<comment type="caution">
    <text evidence="3">The sequence shown here is derived from an EMBL/GenBank/DDBJ whole genome shotgun (WGS) entry which is preliminary data.</text>
</comment>
<protein>
    <recommendedName>
        <fullName evidence="2">PWWP domain-containing protein</fullName>
    </recommendedName>
</protein>
<dbReference type="EMBL" id="JAUTXT010000013">
    <property type="protein sequence ID" value="KAK3675844.1"/>
    <property type="molecule type" value="Genomic_DNA"/>
</dbReference>
<feature type="compositionally biased region" description="Acidic residues" evidence="1">
    <location>
        <begin position="580"/>
        <end position="590"/>
    </location>
</feature>
<dbReference type="SMART" id="SM00293">
    <property type="entry name" value="PWWP"/>
    <property type="match status" value="1"/>
</dbReference>
<proteinExistence type="predicted"/>
<dbReference type="PROSITE" id="PS50812">
    <property type="entry name" value="PWWP"/>
    <property type="match status" value="1"/>
</dbReference>
<keyword evidence="4" id="KW-1185">Reference proteome</keyword>
<feature type="compositionally biased region" description="Basic and acidic residues" evidence="1">
    <location>
        <begin position="354"/>
        <end position="369"/>
    </location>
</feature>
<feature type="compositionally biased region" description="Basic residues" evidence="1">
    <location>
        <begin position="275"/>
        <end position="284"/>
    </location>
</feature>
<dbReference type="AlphaFoldDB" id="A0AAE0WQ81"/>
<dbReference type="Proteomes" id="UP001274830">
    <property type="component" value="Unassembled WGS sequence"/>
</dbReference>
<dbReference type="Gene3D" id="2.30.30.140">
    <property type="match status" value="1"/>
</dbReference>
<feature type="compositionally biased region" description="Low complexity" evidence="1">
    <location>
        <begin position="65"/>
        <end position="75"/>
    </location>
</feature>
<sequence length="590" mass="64049">MADEVPATALVDAQPPTSADPGEPIPVEETAPITKEDEEIAGKQATTEVNAPDGGTTEVAVGPSAAETADDATTASGKKEKRKSVSGVPEHKNKKLNKKKSMVSLQLECKPGEHYWARLKGYPPWPAVVCDEQMLPETLLATRPVSTARPDGSLRDDFKEGGKNAKERTFPVMFLSTNEFAWTVNTNLTPLNPEDCKEKPKAKMTKALQDAYQLATENHDIDYYKNLLTQFQEETQKRNAEIAELEAQEAAEREQAAREAEETAANGAGEDVKKEKKKKAPRKSKGSDGDVEMEDAEAPKSSKKRKKEAESDAEGAKPKKTPKVTKLNAPKTPASEASTKKPTTKPKKKVSAPKAEEAEEVAKPQMTEAEKLEQREKAILYLRHRLQKGFLARDQAPQEAEMSTMAEFLSQLETYADLEPAIIRTTKIHKVLKAIVKLSSIPRDEEFSFKKRSAAMLEVWNKKMESEGEGAAAAAMLKEKEAAPVTNGETNGEVKEGAGKEVEAKGAETVAEEADEKIDEKAEELADTTMAEPAVEVPEEKATVPEAAAGGSKENAEVGDVSMQTVSEKPADLPAPTADEKEDAAETTAN</sequence>
<feature type="compositionally biased region" description="Basic residues" evidence="1">
    <location>
        <begin position="342"/>
        <end position="351"/>
    </location>
</feature>
<evidence type="ECO:0000313" key="3">
    <source>
        <dbReference type="EMBL" id="KAK3675844.1"/>
    </source>
</evidence>
<dbReference type="SUPFAM" id="SSF63748">
    <property type="entry name" value="Tudor/PWWP/MBT"/>
    <property type="match status" value="1"/>
</dbReference>
<feature type="region of interest" description="Disordered" evidence="1">
    <location>
        <begin position="1"/>
        <end position="99"/>
    </location>
</feature>
<feature type="compositionally biased region" description="Basic and acidic residues" evidence="1">
    <location>
        <begin position="307"/>
        <end position="317"/>
    </location>
</feature>
<feature type="region of interest" description="Disordered" evidence="1">
    <location>
        <begin position="481"/>
        <end position="590"/>
    </location>
</feature>
<dbReference type="Pfam" id="PF00855">
    <property type="entry name" value="PWWP"/>
    <property type="match status" value="1"/>
</dbReference>
<organism evidence="3 4">
    <name type="scientific">Recurvomyces mirabilis</name>
    <dbReference type="NCBI Taxonomy" id="574656"/>
    <lineage>
        <taxon>Eukaryota</taxon>
        <taxon>Fungi</taxon>
        <taxon>Dikarya</taxon>
        <taxon>Ascomycota</taxon>
        <taxon>Pezizomycotina</taxon>
        <taxon>Dothideomycetes</taxon>
        <taxon>Dothideomycetidae</taxon>
        <taxon>Mycosphaerellales</taxon>
        <taxon>Teratosphaeriaceae</taxon>
        <taxon>Recurvomyces</taxon>
    </lineage>
</organism>
<accession>A0AAE0WQ81</accession>